<organism evidence="9 10">
    <name type="scientific">Anaerolinea thermophila (strain DSM 14523 / JCM 11388 / NBRC 100420 / UNI-1)</name>
    <dbReference type="NCBI Taxonomy" id="926569"/>
    <lineage>
        <taxon>Bacteria</taxon>
        <taxon>Bacillati</taxon>
        <taxon>Chloroflexota</taxon>
        <taxon>Anaerolineae</taxon>
        <taxon>Anaerolineales</taxon>
        <taxon>Anaerolineaceae</taxon>
        <taxon>Anaerolinea</taxon>
    </lineage>
</organism>
<evidence type="ECO:0000256" key="3">
    <source>
        <dbReference type="ARBA" id="ARBA00022475"/>
    </source>
</evidence>
<keyword evidence="10" id="KW-1185">Reference proteome</keyword>
<name>E8N0P2_ANATU</name>
<dbReference type="GO" id="GO:0055085">
    <property type="term" value="P:transmembrane transport"/>
    <property type="evidence" value="ECO:0007669"/>
    <property type="project" value="InterPro"/>
</dbReference>
<dbReference type="STRING" id="926569.ANT_04030"/>
<comment type="similarity">
    <text evidence="7">Belongs to the binding-protein-dependent transport system permease family.</text>
</comment>
<feature type="transmembrane region" description="Helical" evidence="7">
    <location>
        <begin position="78"/>
        <end position="97"/>
    </location>
</feature>
<dbReference type="InterPro" id="IPR051393">
    <property type="entry name" value="ABC_transporter_permease"/>
</dbReference>
<feature type="transmembrane region" description="Helical" evidence="7">
    <location>
        <begin position="109"/>
        <end position="129"/>
    </location>
</feature>
<dbReference type="KEGG" id="atm:ANT_04030"/>
<accession>E8N0P2</accession>
<dbReference type="eggNOG" id="COG1175">
    <property type="taxonomic scope" value="Bacteria"/>
</dbReference>
<dbReference type="EMBL" id="AP012029">
    <property type="protein sequence ID" value="BAJ62437.1"/>
    <property type="molecule type" value="Genomic_DNA"/>
</dbReference>
<dbReference type="RefSeq" id="WP_013558833.1">
    <property type="nucleotide sequence ID" value="NC_014960.1"/>
</dbReference>
<evidence type="ECO:0000256" key="7">
    <source>
        <dbReference type="RuleBase" id="RU363032"/>
    </source>
</evidence>
<dbReference type="GO" id="GO:0005886">
    <property type="term" value="C:plasma membrane"/>
    <property type="evidence" value="ECO:0007669"/>
    <property type="project" value="UniProtKB-SubCell"/>
</dbReference>
<feature type="transmembrane region" description="Helical" evidence="7">
    <location>
        <begin position="203"/>
        <end position="227"/>
    </location>
</feature>
<feature type="transmembrane region" description="Helical" evidence="7">
    <location>
        <begin position="156"/>
        <end position="182"/>
    </location>
</feature>
<gene>
    <name evidence="9" type="ordered locus">ANT_04030</name>
</gene>
<evidence type="ECO:0000256" key="5">
    <source>
        <dbReference type="ARBA" id="ARBA00022989"/>
    </source>
</evidence>
<feature type="domain" description="ABC transmembrane type-1" evidence="8">
    <location>
        <begin position="72"/>
        <end position="284"/>
    </location>
</feature>
<keyword evidence="5 7" id="KW-1133">Transmembrane helix</keyword>
<protein>
    <submittedName>
        <fullName evidence="9">ABC transporter permease protein</fullName>
    </submittedName>
</protein>
<dbReference type="InterPro" id="IPR035906">
    <property type="entry name" value="MetI-like_sf"/>
</dbReference>
<dbReference type="Gene3D" id="1.10.3720.10">
    <property type="entry name" value="MetI-like"/>
    <property type="match status" value="1"/>
</dbReference>
<dbReference type="PROSITE" id="PS50928">
    <property type="entry name" value="ABC_TM1"/>
    <property type="match status" value="1"/>
</dbReference>
<reference evidence="9 10" key="1">
    <citation type="submission" date="2010-12" db="EMBL/GenBank/DDBJ databases">
        <title>Whole genome sequence of Anaerolinea thermophila UNI-1.</title>
        <authorList>
            <person name="Narita-Yamada S."/>
            <person name="Kishi E."/>
            <person name="Watanabe Y."/>
            <person name="Takasaki K."/>
            <person name="Ankai A."/>
            <person name="Oguchi A."/>
            <person name="Fukui S."/>
            <person name="Takahashi M."/>
            <person name="Yashiro I."/>
            <person name="Hosoyama A."/>
            <person name="Sekiguchi Y."/>
            <person name="Hanada S."/>
            <person name="Fujita N."/>
        </authorList>
    </citation>
    <scope>NUCLEOTIDE SEQUENCE [LARGE SCALE GENOMIC DNA]</scope>
    <source>
        <strain evidence="10">DSM 14523 / JCM 11388 / NBRC 100420 / UNI-1</strain>
    </source>
</reference>
<evidence type="ECO:0000313" key="9">
    <source>
        <dbReference type="EMBL" id="BAJ62437.1"/>
    </source>
</evidence>
<dbReference type="Pfam" id="PF00528">
    <property type="entry name" value="BPD_transp_1"/>
    <property type="match status" value="1"/>
</dbReference>
<feature type="transmembrane region" description="Helical" evidence="7">
    <location>
        <begin position="266"/>
        <end position="287"/>
    </location>
</feature>
<dbReference type="CDD" id="cd06261">
    <property type="entry name" value="TM_PBP2"/>
    <property type="match status" value="1"/>
</dbReference>
<dbReference type="AlphaFoldDB" id="E8N0P2"/>
<proteinExistence type="inferred from homology"/>
<evidence type="ECO:0000256" key="4">
    <source>
        <dbReference type="ARBA" id="ARBA00022692"/>
    </source>
</evidence>
<evidence type="ECO:0000313" key="10">
    <source>
        <dbReference type="Proteomes" id="UP000008922"/>
    </source>
</evidence>
<sequence>MEAGLKPLGREKFWLWAMLAPTLFGLFFSAFGSLLATLALSFTRWDLLTPPQWAGFANYIALFKDPKNLTSLLNTVRFTAMYVPGVVIVSLLVAVLMNRGLKGISFFRTAYYLPAVTSAVATALVWQMIYGKDTGILNYLLESLGLQPVCWLCTDMALYSVVIVNIWGAIGEGMIIFLAGLTTIPREYYEAAEMDGAKGLQKFFRITLPLITPSIFFQTLISTINAFQAYDYIYMLTRRGQGDSSVPVVVFSIYRNAWHFSNYGGASAQAIELTLIVAALMGLYLWLEKRFVVYE</sequence>
<keyword evidence="2 7" id="KW-0813">Transport</keyword>
<evidence type="ECO:0000259" key="8">
    <source>
        <dbReference type="PROSITE" id="PS50928"/>
    </source>
</evidence>
<dbReference type="Proteomes" id="UP000008922">
    <property type="component" value="Chromosome"/>
</dbReference>
<evidence type="ECO:0000256" key="2">
    <source>
        <dbReference type="ARBA" id="ARBA00022448"/>
    </source>
</evidence>
<evidence type="ECO:0000256" key="6">
    <source>
        <dbReference type="ARBA" id="ARBA00023136"/>
    </source>
</evidence>
<keyword evidence="6 7" id="KW-0472">Membrane</keyword>
<comment type="subcellular location">
    <subcellularLocation>
        <location evidence="1 7">Cell membrane</location>
        <topology evidence="1 7">Multi-pass membrane protein</topology>
    </subcellularLocation>
</comment>
<feature type="transmembrane region" description="Helical" evidence="7">
    <location>
        <begin position="13"/>
        <end position="40"/>
    </location>
</feature>
<evidence type="ECO:0000256" key="1">
    <source>
        <dbReference type="ARBA" id="ARBA00004651"/>
    </source>
</evidence>
<dbReference type="SUPFAM" id="SSF161098">
    <property type="entry name" value="MetI-like"/>
    <property type="match status" value="1"/>
</dbReference>
<keyword evidence="3" id="KW-1003">Cell membrane</keyword>
<dbReference type="InParanoid" id="E8N0P2"/>
<dbReference type="PANTHER" id="PTHR30193:SF37">
    <property type="entry name" value="INNER MEMBRANE ABC TRANSPORTER PERMEASE PROTEIN YCJO"/>
    <property type="match status" value="1"/>
</dbReference>
<dbReference type="HOGENOM" id="CLU_016047_0_2_0"/>
<dbReference type="InterPro" id="IPR000515">
    <property type="entry name" value="MetI-like"/>
</dbReference>
<keyword evidence="4 7" id="KW-0812">Transmembrane</keyword>
<dbReference type="PANTHER" id="PTHR30193">
    <property type="entry name" value="ABC TRANSPORTER PERMEASE PROTEIN"/>
    <property type="match status" value="1"/>
</dbReference>